<dbReference type="GO" id="GO:0005938">
    <property type="term" value="C:cell cortex"/>
    <property type="evidence" value="ECO:0007669"/>
    <property type="project" value="TreeGrafter"/>
</dbReference>
<evidence type="ECO:0000256" key="7">
    <source>
        <dbReference type="SAM" id="Coils"/>
    </source>
</evidence>
<dbReference type="Gene3D" id="2.30.30.190">
    <property type="entry name" value="CAP Gly-rich-like domain"/>
    <property type="match status" value="2"/>
</dbReference>
<dbReference type="PANTHER" id="PTHR18916">
    <property type="entry name" value="DYNACTIN 1-RELATED MICROTUBULE-BINDING"/>
    <property type="match status" value="1"/>
</dbReference>
<feature type="domain" description="CAP-Gly" evidence="9">
    <location>
        <begin position="233"/>
        <end position="275"/>
    </location>
</feature>
<evidence type="ECO:0000256" key="5">
    <source>
        <dbReference type="ARBA" id="ARBA00023054"/>
    </source>
</evidence>
<feature type="coiled-coil region" evidence="7">
    <location>
        <begin position="349"/>
        <end position="376"/>
    </location>
</feature>
<evidence type="ECO:0000256" key="1">
    <source>
        <dbReference type="ARBA" id="ARBA00004245"/>
    </source>
</evidence>
<evidence type="ECO:0000313" key="10">
    <source>
        <dbReference type="Ensembl" id="ENSCCEP00000001953.1"/>
    </source>
</evidence>
<evidence type="ECO:0000259" key="9">
    <source>
        <dbReference type="PROSITE" id="PS50245"/>
    </source>
</evidence>
<gene>
    <name evidence="10" type="primary">CLIP1</name>
</gene>
<dbReference type="GO" id="GO:0031116">
    <property type="term" value="P:positive regulation of microtubule polymerization"/>
    <property type="evidence" value="ECO:0007669"/>
    <property type="project" value="TreeGrafter"/>
</dbReference>
<dbReference type="SMART" id="SM01052">
    <property type="entry name" value="CAP_GLY"/>
    <property type="match status" value="2"/>
</dbReference>
<evidence type="ECO:0000256" key="6">
    <source>
        <dbReference type="ARBA" id="ARBA00023212"/>
    </source>
</evidence>
<dbReference type="InterPro" id="IPR000938">
    <property type="entry name" value="CAP-Gly_domain"/>
</dbReference>
<keyword evidence="6" id="KW-0206">Cytoskeleton</keyword>
<dbReference type="Proteomes" id="UP000694410">
    <property type="component" value="Unplaced"/>
</dbReference>
<evidence type="ECO:0000256" key="4">
    <source>
        <dbReference type="ARBA" id="ARBA00022737"/>
    </source>
</evidence>
<evidence type="ECO:0000313" key="11">
    <source>
        <dbReference type="Proteomes" id="UP000694410"/>
    </source>
</evidence>
<dbReference type="Pfam" id="PF01302">
    <property type="entry name" value="CAP_GLY"/>
    <property type="match status" value="2"/>
</dbReference>
<proteinExistence type="predicted"/>
<evidence type="ECO:0000256" key="8">
    <source>
        <dbReference type="SAM" id="MobiDB-lite"/>
    </source>
</evidence>
<sequence>MSMLKPSGLKAPSKTIKHGGTLLKTPAPVAAAPAEKTIPSEKTSSTAPADAHEEFVDDFRVGERVWVNGNKPGFIQFLGETQFAPGQWAGIVLDEPIGKNDGSVAGVRYFQCEPLRGIFTRPSKLTRKVVTEDEANGTQTAHASRATSPTSTSAASAVSSTAALPPSGIPQKTPLAAKEHATPSQISNLSKTASESISNLSEAGSLKKGERELKIGDRVLVGGTKAGVVRFLGETDFAKGEWCGVELDEPLGKNDGAVAGTRYFQCQPKYGLFAPVHKVTKIGFPSTTPAKAKPAVRKVLPTPTALKRSPSASSLSSLSSVASSVSSKPSRTGLLTETSSRYARKISGTTALQEALKEKQQHIEQLLAERDLERAEVAKATSHVGEIEQELALVRDGHDRHVLEMEAKMDQLRAMVEAADREKVELLNQLEEEKRKVEDLQFRVEEESITKGDLERKRQISEDPENTQTKLEHARIKELEQSLLFEKTKADKLQRELEDTRVATVSEKSRIMELERDLALRVKEVAELRGRLDSSKHIDDVDTSLSLLQEISSLQEKMAAAGKEHQNEMNSLKEKFGLSEEALQKEIKTLSASNERMVKENESLKTKLDHANKENSDVIELWKSKLESAIASHQQAMEELKVSFSKGVGAQTAEFAELKTQIEKMKLDYENEMANLKVKQENERSHHLKEIESLKAKLVAVTEEKEQNLESLKTKLESVEDQHLVEMEDTLNKLQEAEIKKEKFASAADDAENVQQVMQEMVKKLNQKEEQFALMSSEQEQLKSSLTEMERKLREREEREQQLMEAKVKLENDIAEIMKSSGDSSAQLTRMNDELRLKERQLEQIQLELTKANEKAAQLEKNVEQTTQKAEQSQQETLKIHQAELKNLQDQLTDMKKQIETSQHQFKDLQAKHEKETSELVAKHDADIQGFKQNLLDAEEALKSAQRKNSELEAQAEELQKQAEQAREAKLTEDVFQAVEQVTKEKDAIHKEKIETLASLENSRQTNQKLQNELDMLKQNNLKNEEELNKSKELLNLENKKVEELKKEFEALKLAAAHKSQQLEALQEENVKLAEELGRSRDEVSSHHKLEEERSVLNNQLLEMKKSLPSSTLSLLTCSFKFKWIRCYADSGMYYLENQR</sequence>
<dbReference type="GO" id="GO:0005634">
    <property type="term" value="C:nucleus"/>
    <property type="evidence" value="ECO:0007669"/>
    <property type="project" value="TreeGrafter"/>
</dbReference>
<reference evidence="10" key="2">
    <citation type="submission" date="2025-09" db="UniProtKB">
        <authorList>
            <consortium name="Ensembl"/>
        </authorList>
    </citation>
    <scope>IDENTIFICATION</scope>
</reference>
<dbReference type="InterPro" id="IPR036859">
    <property type="entry name" value="CAP-Gly_dom_sf"/>
</dbReference>
<feature type="domain" description="CAP-Gly" evidence="9">
    <location>
        <begin position="79"/>
        <end position="121"/>
    </location>
</feature>
<reference evidence="10" key="1">
    <citation type="submission" date="2025-08" db="UniProtKB">
        <authorList>
            <consortium name="Ensembl"/>
        </authorList>
    </citation>
    <scope>IDENTIFICATION</scope>
</reference>
<feature type="region of interest" description="Disordered" evidence="8">
    <location>
        <begin position="303"/>
        <end position="336"/>
    </location>
</feature>
<feature type="compositionally biased region" description="Low complexity" evidence="8">
    <location>
        <begin position="140"/>
        <end position="166"/>
    </location>
</feature>
<evidence type="ECO:0000256" key="2">
    <source>
        <dbReference type="ARBA" id="ARBA00022490"/>
    </source>
</evidence>
<keyword evidence="4" id="KW-0677">Repeat</keyword>
<feature type="compositionally biased region" description="Low complexity" evidence="8">
    <location>
        <begin position="307"/>
        <end position="331"/>
    </location>
</feature>
<dbReference type="FunFam" id="2.30.30.190:FF:000001">
    <property type="entry name" value="Putative CAP-Gly domain-containing linker protein 1"/>
    <property type="match status" value="1"/>
</dbReference>
<dbReference type="FunFam" id="2.30.30.190:FF:000002">
    <property type="entry name" value="CAP-Gly domain containing linker protein 1"/>
    <property type="match status" value="1"/>
</dbReference>
<dbReference type="GO" id="GO:0035371">
    <property type="term" value="C:microtubule plus-end"/>
    <property type="evidence" value="ECO:0007669"/>
    <property type="project" value="TreeGrafter"/>
</dbReference>
<evidence type="ECO:0000256" key="3">
    <source>
        <dbReference type="ARBA" id="ARBA00022701"/>
    </source>
</evidence>
<keyword evidence="11" id="KW-1185">Reference proteome</keyword>
<feature type="coiled-coil region" evidence="7">
    <location>
        <begin position="580"/>
        <end position="1107"/>
    </location>
</feature>
<keyword evidence="2" id="KW-0963">Cytoplasm</keyword>
<organism evidence="10 11">
    <name type="scientific">Cyanistes caeruleus</name>
    <name type="common">Eurasian blue tit</name>
    <name type="synonym">Parus caeruleus</name>
    <dbReference type="NCBI Taxonomy" id="156563"/>
    <lineage>
        <taxon>Eukaryota</taxon>
        <taxon>Metazoa</taxon>
        <taxon>Chordata</taxon>
        <taxon>Craniata</taxon>
        <taxon>Vertebrata</taxon>
        <taxon>Euteleostomi</taxon>
        <taxon>Archelosauria</taxon>
        <taxon>Archosauria</taxon>
        <taxon>Dinosauria</taxon>
        <taxon>Saurischia</taxon>
        <taxon>Theropoda</taxon>
        <taxon>Coelurosauria</taxon>
        <taxon>Aves</taxon>
        <taxon>Neognathae</taxon>
        <taxon>Neoaves</taxon>
        <taxon>Telluraves</taxon>
        <taxon>Australaves</taxon>
        <taxon>Passeriformes</taxon>
        <taxon>Paridae</taxon>
        <taxon>Cyanistes</taxon>
    </lineage>
</organism>
<protein>
    <submittedName>
        <fullName evidence="10">CAP-Gly domain containing linker protein 1</fullName>
    </submittedName>
</protein>
<dbReference type="Ensembl" id="ENSCCET00000003352.1">
    <property type="protein sequence ID" value="ENSCCEP00000001953.1"/>
    <property type="gene ID" value="ENSCCEG00000002260.1"/>
</dbReference>
<accession>A0A8C0U539</accession>
<dbReference type="PROSITE" id="PS00845">
    <property type="entry name" value="CAP_GLY_1"/>
    <property type="match status" value="2"/>
</dbReference>
<dbReference type="GO" id="GO:0031122">
    <property type="term" value="P:cytoplasmic microtubule organization"/>
    <property type="evidence" value="ECO:0007669"/>
    <property type="project" value="TreeGrafter"/>
</dbReference>
<dbReference type="AlphaFoldDB" id="A0A8C0U539"/>
<name>A0A8C0U539_CYACU</name>
<dbReference type="GO" id="GO:0051010">
    <property type="term" value="F:microtubule plus-end binding"/>
    <property type="evidence" value="ECO:0007669"/>
    <property type="project" value="TreeGrafter"/>
</dbReference>
<comment type="subcellular location">
    <subcellularLocation>
        <location evidence="1">Cytoplasm</location>
        <location evidence="1">Cytoskeleton</location>
    </subcellularLocation>
</comment>
<keyword evidence="3" id="KW-0493">Microtubule</keyword>
<feature type="coiled-coil region" evidence="7">
    <location>
        <begin position="402"/>
        <end position="450"/>
    </location>
</feature>
<keyword evidence="5 7" id="KW-0175">Coiled coil</keyword>
<dbReference type="PROSITE" id="PS50245">
    <property type="entry name" value="CAP_GLY_2"/>
    <property type="match status" value="2"/>
</dbReference>
<feature type="compositionally biased region" description="Polar residues" evidence="8">
    <location>
        <begin position="182"/>
        <end position="193"/>
    </location>
</feature>
<feature type="region of interest" description="Disordered" evidence="8">
    <location>
        <begin position="1"/>
        <end position="51"/>
    </location>
</feature>
<dbReference type="PANTHER" id="PTHR18916:SF44">
    <property type="entry name" value="CAP-GLY DOMAIN-CONTAINING LINKER PROTEIN 1"/>
    <property type="match status" value="1"/>
</dbReference>
<dbReference type="SUPFAM" id="SSF74924">
    <property type="entry name" value="Cap-Gly domain"/>
    <property type="match status" value="2"/>
</dbReference>
<feature type="region of interest" description="Disordered" evidence="8">
    <location>
        <begin position="132"/>
        <end position="193"/>
    </location>
</feature>